<dbReference type="Proteomes" id="UP001489004">
    <property type="component" value="Unassembled WGS sequence"/>
</dbReference>
<feature type="transmembrane region" description="Helical" evidence="6">
    <location>
        <begin position="42"/>
        <end position="60"/>
    </location>
</feature>
<keyword evidence="3 6" id="KW-1133">Transmembrane helix</keyword>
<dbReference type="GO" id="GO:0080162">
    <property type="term" value="P:endoplasmic reticulum to cytosol auxin transport"/>
    <property type="evidence" value="ECO:0007669"/>
    <property type="project" value="InterPro"/>
</dbReference>
<evidence type="ECO:0008006" key="9">
    <source>
        <dbReference type="Google" id="ProtNLM"/>
    </source>
</evidence>
<reference evidence="7 8" key="1">
    <citation type="journal article" date="2024" name="Nat. Commun.">
        <title>Phylogenomics reveals the evolutionary origins of lichenization in chlorophyte algae.</title>
        <authorList>
            <person name="Puginier C."/>
            <person name="Libourel C."/>
            <person name="Otte J."/>
            <person name="Skaloud P."/>
            <person name="Haon M."/>
            <person name="Grisel S."/>
            <person name="Petersen M."/>
            <person name="Berrin J.G."/>
            <person name="Delaux P.M."/>
            <person name="Dal Grande F."/>
            <person name="Keller J."/>
        </authorList>
    </citation>
    <scope>NUCLEOTIDE SEQUENCE [LARGE SCALE GENOMIC DNA]</scope>
    <source>
        <strain evidence="7 8">SAG 2043</strain>
    </source>
</reference>
<gene>
    <name evidence="7" type="ORF">WJX72_005741</name>
</gene>
<feature type="transmembrane region" description="Helical" evidence="6">
    <location>
        <begin position="372"/>
        <end position="395"/>
    </location>
</feature>
<feature type="transmembrane region" description="Helical" evidence="6">
    <location>
        <begin position="6"/>
        <end position="30"/>
    </location>
</feature>
<keyword evidence="4 6" id="KW-0472">Membrane</keyword>
<evidence type="ECO:0000256" key="1">
    <source>
        <dbReference type="ARBA" id="ARBA00004141"/>
    </source>
</evidence>
<evidence type="ECO:0000256" key="3">
    <source>
        <dbReference type="ARBA" id="ARBA00022989"/>
    </source>
</evidence>
<sequence>MQLFSVGLLVASALPVIKICIMCCVGVLLARRGILNQAGRQNLSLLVFLVFVPGLTFTKLGSAVSFSNLRLWWPLPLNVFLSLGFGSGLGWLCGRLLKAPKWFRTHITLAVGCGNVGNIPLVLVATMCSDPHMPFHDSLQADCQEIGIAYVAFGMWVAMLFQFSLAYSLLKRPEAPALDGHGELSSSPQRPIPQRSMEAGSTSMRGWASRVQRAGDCWTNSLLASRLYALVQPVLNMPTLSAAAGLVIGCTPWLKALFFGDNAPLAVFTDSADMFGQAMIPSILLVLGAVLCKGPGQGKLPVGLVVGVVVMRLIIIPALGLAAVVGLWRLGLFTAPDKLFLLVMLIVNSTPTAINLQTVATMHSNGEAEMSVLLFWQYLACIFTMPLLISIYLWAVS</sequence>
<evidence type="ECO:0000256" key="4">
    <source>
        <dbReference type="ARBA" id="ARBA00023136"/>
    </source>
</evidence>
<evidence type="ECO:0000256" key="5">
    <source>
        <dbReference type="SAM" id="MobiDB-lite"/>
    </source>
</evidence>
<feature type="transmembrane region" description="Helical" evidence="6">
    <location>
        <begin position="234"/>
        <end position="254"/>
    </location>
</feature>
<feature type="transmembrane region" description="Helical" evidence="6">
    <location>
        <begin position="274"/>
        <end position="292"/>
    </location>
</feature>
<dbReference type="PANTHER" id="PTHR31419:SF1">
    <property type="entry name" value="PROTEIN PIN-LIKES 6"/>
    <property type="match status" value="1"/>
</dbReference>
<evidence type="ECO:0000313" key="8">
    <source>
        <dbReference type="Proteomes" id="UP001489004"/>
    </source>
</evidence>
<organism evidence="7 8">
    <name type="scientific">[Myrmecia] bisecta</name>
    <dbReference type="NCBI Taxonomy" id="41462"/>
    <lineage>
        <taxon>Eukaryota</taxon>
        <taxon>Viridiplantae</taxon>
        <taxon>Chlorophyta</taxon>
        <taxon>core chlorophytes</taxon>
        <taxon>Trebouxiophyceae</taxon>
        <taxon>Trebouxiales</taxon>
        <taxon>Trebouxiaceae</taxon>
        <taxon>Myrmecia</taxon>
    </lineage>
</organism>
<feature type="region of interest" description="Disordered" evidence="5">
    <location>
        <begin position="179"/>
        <end position="200"/>
    </location>
</feature>
<evidence type="ECO:0000313" key="7">
    <source>
        <dbReference type="EMBL" id="KAK9806873.1"/>
    </source>
</evidence>
<evidence type="ECO:0000256" key="6">
    <source>
        <dbReference type="SAM" id="Phobius"/>
    </source>
</evidence>
<accession>A0AAW1PFH1</accession>
<protein>
    <recommendedName>
        <fullName evidence="9">Auxin efflux carrier</fullName>
    </recommendedName>
</protein>
<dbReference type="EMBL" id="JALJOR010000013">
    <property type="protein sequence ID" value="KAK9806873.1"/>
    <property type="molecule type" value="Genomic_DNA"/>
</dbReference>
<name>A0AAW1PFH1_9CHLO</name>
<proteinExistence type="predicted"/>
<keyword evidence="8" id="KW-1185">Reference proteome</keyword>
<feature type="transmembrane region" description="Helical" evidence="6">
    <location>
        <begin position="304"/>
        <end position="328"/>
    </location>
</feature>
<comment type="caution">
    <text evidence="7">The sequence shown here is derived from an EMBL/GenBank/DDBJ whole genome shotgun (WGS) entry which is preliminary data.</text>
</comment>
<feature type="transmembrane region" description="Helical" evidence="6">
    <location>
        <begin position="106"/>
        <end position="127"/>
    </location>
</feature>
<evidence type="ECO:0000256" key="2">
    <source>
        <dbReference type="ARBA" id="ARBA00022692"/>
    </source>
</evidence>
<feature type="transmembrane region" description="Helical" evidence="6">
    <location>
        <begin position="340"/>
        <end position="360"/>
    </location>
</feature>
<dbReference type="InterPro" id="IPR004776">
    <property type="entry name" value="Mem_transp_PIN-like"/>
</dbReference>
<dbReference type="Pfam" id="PF03547">
    <property type="entry name" value="Mem_trans"/>
    <property type="match status" value="1"/>
</dbReference>
<dbReference type="PANTHER" id="PTHR31419">
    <property type="entry name" value="PROTEIN PIN-LIKES 2"/>
    <property type="match status" value="1"/>
</dbReference>
<keyword evidence="2 6" id="KW-0812">Transmembrane</keyword>
<dbReference type="AlphaFoldDB" id="A0AAW1PFH1"/>
<dbReference type="InterPro" id="IPR039305">
    <property type="entry name" value="PILS2/6"/>
</dbReference>
<comment type="subcellular location">
    <subcellularLocation>
        <location evidence="1">Membrane</location>
        <topology evidence="1">Multi-pass membrane protein</topology>
    </subcellularLocation>
</comment>
<dbReference type="GO" id="GO:0016020">
    <property type="term" value="C:membrane"/>
    <property type="evidence" value="ECO:0007669"/>
    <property type="project" value="UniProtKB-SubCell"/>
</dbReference>
<feature type="compositionally biased region" description="Low complexity" evidence="5">
    <location>
        <begin position="185"/>
        <end position="196"/>
    </location>
</feature>
<feature type="transmembrane region" description="Helical" evidence="6">
    <location>
        <begin position="147"/>
        <end position="170"/>
    </location>
</feature>
<feature type="transmembrane region" description="Helical" evidence="6">
    <location>
        <begin position="72"/>
        <end position="94"/>
    </location>
</feature>